<evidence type="ECO:0000313" key="2">
    <source>
        <dbReference type="Proteomes" id="UP000244912"/>
    </source>
</evidence>
<gene>
    <name evidence="1" type="ORF">PAA8504_02398</name>
</gene>
<organism evidence="1 2">
    <name type="scientific">Palleronia abyssalis</name>
    <dbReference type="NCBI Taxonomy" id="1501240"/>
    <lineage>
        <taxon>Bacteria</taxon>
        <taxon>Pseudomonadati</taxon>
        <taxon>Pseudomonadota</taxon>
        <taxon>Alphaproteobacteria</taxon>
        <taxon>Rhodobacterales</taxon>
        <taxon>Roseobacteraceae</taxon>
        <taxon>Palleronia</taxon>
    </lineage>
</organism>
<sequence>MQRWAKWRLRGCELIEAGLVAPSFAKMIALVN</sequence>
<dbReference type="EMBL" id="ONZF01000004">
    <property type="protein sequence ID" value="SPJ24564.1"/>
    <property type="molecule type" value="Genomic_DNA"/>
</dbReference>
<dbReference type="Proteomes" id="UP000244912">
    <property type="component" value="Unassembled WGS sequence"/>
</dbReference>
<keyword evidence="2" id="KW-1185">Reference proteome</keyword>
<proteinExistence type="predicted"/>
<evidence type="ECO:0000313" key="1">
    <source>
        <dbReference type="EMBL" id="SPJ24564.1"/>
    </source>
</evidence>
<accession>A0A2R8BWN2</accession>
<reference evidence="1 2" key="1">
    <citation type="submission" date="2018-03" db="EMBL/GenBank/DDBJ databases">
        <authorList>
            <person name="Keele B.F."/>
        </authorList>
    </citation>
    <scope>NUCLEOTIDE SEQUENCE [LARGE SCALE GENOMIC DNA]</scope>
    <source>
        <strain evidence="1 2">CECT 8504</strain>
    </source>
</reference>
<name>A0A2R8BWN2_9RHOB</name>
<protein>
    <submittedName>
        <fullName evidence="1">Uncharacterized protein</fullName>
    </submittedName>
</protein>
<dbReference type="AlphaFoldDB" id="A0A2R8BWN2"/>